<dbReference type="Proteomes" id="UP000311919">
    <property type="component" value="Unassembled WGS sequence"/>
</dbReference>
<dbReference type="InterPro" id="IPR009057">
    <property type="entry name" value="Homeodomain-like_sf"/>
</dbReference>
<dbReference type="PANTHER" id="PTHR24333">
    <property type="entry name" value="HOMEO BOX HB9 LIKE A-RELATED"/>
    <property type="match status" value="1"/>
</dbReference>
<evidence type="ECO:0000256" key="1">
    <source>
        <dbReference type="ARBA" id="ARBA00004123"/>
    </source>
</evidence>
<evidence type="ECO:0000313" key="9">
    <source>
        <dbReference type="EMBL" id="TNN18225.1"/>
    </source>
</evidence>
<evidence type="ECO:0000313" key="10">
    <source>
        <dbReference type="Proteomes" id="UP000311919"/>
    </source>
</evidence>
<comment type="caution">
    <text evidence="9">The sequence shown here is derived from an EMBL/GenBank/DDBJ whole genome shotgun (WGS) entry which is preliminary data.</text>
</comment>
<evidence type="ECO:0000256" key="5">
    <source>
        <dbReference type="PROSITE-ProRule" id="PRU00108"/>
    </source>
</evidence>
<dbReference type="EMBL" id="SKCS01000080">
    <property type="protein sequence ID" value="TNN18225.1"/>
    <property type="molecule type" value="Genomic_DNA"/>
</dbReference>
<dbReference type="PRINTS" id="PR00024">
    <property type="entry name" value="HOMEOBOX"/>
</dbReference>
<dbReference type="SUPFAM" id="SSF46689">
    <property type="entry name" value="Homeodomain-like"/>
    <property type="match status" value="1"/>
</dbReference>
<feature type="region of interest" description="Disordered" evidence="7">
    <location>
        <begin position="477"/>
        <end position="503"/>
    </location>
</feature>
<accession>A0A4Z2DNW8</accession>
<dbReference type="PANTHER" id="PTHR24333:SF5">
    <property type="entry name" value="VENT HOMEOBOX"/>
    <property type="match status" value="1"/>
</dbReference>
<dbReference type="OrthoDB" id="6159439at2759"/>
<dbReference type="PRINTS" id="PR00031">
    <property type="entry name" value="HTHREPRESSR"/>
</dbReference>
<evidence type="ECO:0000256" key="2">
    <source>
        <dbReference type="ARBA" id="ARBA00023125"/>
    </source>
</evidence>
<dbReference type="GO" id="GO:0003677">
    <property type="term" value="F:DNA binding"/>
    <property type="evidence" value="ECO:0007669"/>
    <property type="project" value="UniProtKB-UniRule"/>
</dbReference>
<dbReference type="SMART" id="SM00389">
    <property type="entry name" value="HOX"/>
    <property type="match status" value="1"/>
</dbReference>
<dbReference type="InterPro" id="IPR001356">
    <property type="entry name" value="HD"/>
</dbReference>
<evidence type="ECO:0000256" key="4">
    <source>
        <dbReference type="ARBA" id="ARBA00023242"/>
    </source>
</evidence>
<sequence>MSSISITYLFNPNTAAVKRKKSFVKTGDSNYSIENEYNPYHGEHLNNSKNDLNEFNEIKDNPSTEQIQNSNPDAYHHHHHRHNNHHEYYYQDPEIHSNISRNIKDSSSESQPVLKQSKESLVIDWPSITNRIVTDNTYYNHTKNNEYEQSLFITDNNQPIYSDHILCYPISHYITDSSGYTSSNSSFSNSSSDCCTSSSSSTSSLSSSLTVVSSKINLPNEEVDNTTSYKNLISSLNCNDDKFQINQCNELNYEKYLSMNLLSTKQSSQKYYKWTEFNEIYHPTNFININCHGNNLHQSLTTSLQSNQLKTTLHEVNENNELNDKCNDCNEQNDDHDDVNNIDSDDDDVDDDDNDDDDDDAVKNEHEDVTIQKSNHMKLIHSLNELNDNFSTIHSIDNNNLANLTSSKSYNLFNEMRIIDQNNARLNNDMYRMLNCTQSRHIVNNSTYSPIEYTITTVTSSSILSIVTTTIATTTTTATNTTSSSSNSSIIHSLSSSSSSSLTTNCSRVINHEKNKKLRKPRTIYSSMQLQQLAKRFHLTQYLSLPERAELAASLGLTQTQVKIWFQNRRSKFKKLINQGHDVSLLTNSLTCKSETSEFNNQSETIYEDCHNLLMKHLPYETDIIMNSDDLPIDSLSGIENDPLNSNSNSPIIQSLISSSPEINQNNHFNNNNNQVKCNLQSNNSSISKVTSIDNFNYPLWSTSIKDYYIIPSIDHLQSIQSQSKCNEQLMQNLHSIETTPLKNTLCNSDYSIKSPFYESSSSLSLTSCNYWLPMTTTISNQCLNFHPNSYSTPRFDDNDKDEDNNDGGGDDDDDDGDDDDDNDDLDDNDNDGEVEHENNEVGYTKSSNINDPWSFNRSNNHDYLNSTMDIDELKKSEVNYSKLSSSSSLSSSTFHTYPYQGWRKYALDNDVNQLAYNIQQDNSSKFAQNVFDYIGYSPYSHIVPLTKSPTTSTSLQSTPWSLIESICVQQEIDQHVTEFNQQSSTTINRKDNNDYKNIPNEYHCQRQQEPQFPDPCENTATTTTTTAITDSTSTLCCTSF</sequence>
<dbReference type="STRING" id="6182.A0A4Z2DNW8"/>
<organism evidence="9 10">
    <name type="scientific">Schistosoma japonicum</name>
    <name type="common">Blood fluke</name>
    <dbReference type="NCBI Taxonomy" id="6182"/>
    <lineage>
        <taxon>Eukaryota</taxon>
        <taxon>Metazoa</taxon>
        <taxon>Spiralia</taxon>
        <taxon>Lophotrochozoa</taxon>
        <taxon>Platyhelminthes</taxon>
        <taxon>Trematoda</taxon>
        <taxon>Digenea</taxon>
        <taxon>Strigeidida</taxon>
        <taxon>Schistosomatoidea</taxon>
        <taxon>Schistosomatidae</taxon>
        <taxon>Schistosoma</taxon>
    </lineage>
</organism>
<feature type="region of interest" description="Disordered" evidence="7">
    <location>
        <begin position="329"/>
        <end position="362"/>
    </location>
</feature>
<evidence type="ECO:0000256" key="3">
    <source>
        <dbReference type="ARBA" id="ARBA00023155"/>
    </source>
</evidence>
<keyword evidence="10" id="KW-1185">Reference proteome</keyword>
<dbReference type="PROSITE" id="PS00027">
    <property type="entry name" value="HOMEOBOX_1"/>
    <property type="match status" value="1"/>
</dbReference>
<dbReference type="InterPro" id="IPR000047">
    <property type="entry name" value="HTH_motif"/>
</dbReference>
<evidence type="ECO:0000259" key="8">
    <source>
        <dbReference type="PROSITE" id="PS50071"/>
    </source>
</evidence>
<dbReference type="InterPro" id="IPR020479">
    <property type="entry name" value="HD_metazoa"/>
</dbReference>
<name>A0A4Z2DNW8_SCHJA</name>
<dbReference type="PROSITE" id="PS50071">
    <property type="entry name" value="HOMEOBOX_2"/>
    <property type="match status" value="1"/>
</dbReference>
<feature type="DNA-binding region" description="Homeobox" evidence="5">
    <location>
        <begin position="518"/>
        <end position="577"/>
    </location>
</feature>
<comment type="subcellular location">
    <subcellularLocation>
        <location evidence="1 5 6">Nucleus</location>
    </subcellularLocation>
</comment>
<proteinExistence type="predicted"/>
<dbReference type="InterPro" id="IPR017970">
    <property type="entry name" value="Homeobox_CS"/>
</dbReference>
<dbReference type="Gene3D" id="1.10.10.60">
    <property type="entry name" value="Homeodomain-like"/>
    <property type="match status" value="1"/>
</dbReference>
<dbReference type="GO" id="GO:0005634">
    <property type="term" value="C:nucleus"/>
    <property type="evidence" value="ECO:0007669"/>
    <property type="project" value="UniProtKB-SubCell"/>
</dbReference>
<dbReference type="Pfam" id="PF00046">
    <property type="entry name" value="Homeodomain"/>
    <property type="match status" value="1"/>
</dbReference>
<dbReference type="FunFam" id="1.10.10.60:FF:000424">
    <property type="entry name" value="ANTP homeobox protein"/>
    <property type="match status" value="1"/>
</dbReference>
<feature type="compositionally biased region" description="Acidic residues" evidence="7">
    <location>
        <begin position="799"/>
        <end position="833"/>
    </location>
</feature>
<feature type="compositionally biased region" description="Acidic residues" evidence="7">
    <location>
        <begin position="343"/>
        <end position="360"/>
    </location>
</feature>
<evidence type="ECO:0000256" key="6">
    <source>
        <dbReference type="RuleBase" id="RU000682"/>
    </source>
</evidence>
<dbReference type="InterPro" id="IPR050848">
    <property type="entry name" value="Homeobox_TF"/>
</dbReference>
<dbReference type="CDD" id="cd00086">
    <property type="entry name" value="homeodomain"/>
    <property type="match status" value="1"/>
</dbReference>
<protein>
    <submittedName>
        <fullName evidence="9">Homeobox protein</fullName>
    </submittedName>
</protein>
<feature type="domain" description="Homeobox" evidence="8">
    <location>
        <begin position="516"/>
        <end position="576"/>
    </location>
</feature>
<keyword evidence="4 5" id="KW-0539">Nucleus</keyword>
<keyword evidence="3 5" id="KW-0371">Homeobox</keyword>
<keyword evidence="2 5" id="KW-0238">DNA-binding</keyword>
<gene>
    <name evidence="9" type="ORF">EWB00_010517</name>
</gene>
<dbReference type="AlphaFoldDB" id="A0A4Z2DNW8"/>
<feature type="region of interest" description="Disordered" evidence="7">
    <location>
        <begin position="794"/>
        <end position="859"/>
    </location>
</feature>
<dbReference type="GO" id="GO:0000981">
    <property type="term" value="F:DNA-binding transcription factor activity, RNA polymerase II-specific"/>
    <property type="evidence" value="ECO:0007669"/>
    <property type="project" value="InterPro"/>
</dbReference>
<reference evidence="9 10" key="1">
    <citation type="submission" date="2019-03" db="EMBL/GenBank/DDBJ databases">
        <title>An improved genome assembly of the fluke Schistosoma japonicum.</title>
        <authorList>
            <person name="Hu W."/>
            <person name="Luo F."/>
            <person name="Yin M."/>
            <person name="Mo X."/>
            <person name="Sun C."/>
            <person name="Wu Q."/>
            <person name="Zhu B."/>
            <person name="Xiang M."/>
            <person name="Wang J."/>
            <person name="Wang Y."/>
            <person name="Zhang T."/>
            <person name="Xu B."/>
            <person name="Zheng H."/>
            <person name="Feng Z."/>
        </authorList>
    </citation>
    <scope>NUCLEOTIDE SEQUENCE [LARGE SCALE GENOMIC DNA]</scope>
    <source>
        <strain evidence="9">HuSjv2</strain>
        <tissue evidence="9">Worms</tissue>
    </source>
</reference>
<feature type="compositionally biased region" description="Polar residues" evidence="7">
    <location>
        <begin position="845"/>
        <end position="859"/>
    </location>
</feature>
<evidence type="ECO:0000256" key="7">
    <source>
        <dbReference type="SAM" id="MobiDB-lite"/>
    </source>
</evidence>